<accession>A0AAD8XV45</accession>
<dbReference type="Proteomes" id="UP001224775">
    <property type="component" value="Unassembled WGS sequence"/>
</dbReference>
<evidence type="ECO:0000313" key="4">
    <source>
        <dbReference type="EMBL" id="KAK1734045.1"/>
    </source>
</evidence>
<dbReference type="GO" id="GO:0006913">
    <property type="term" value="P:nucleocytoplasmic transport"/>
    <property type="evidence" value="ECO:0007669"/>
    <property type="project" value="TreeGrafter"/>
</dbReference>
<evidence type="ECO:0000256" key="1">
    <source>
        <dbReference type="ARBA" id="ARBA00022468"/>
    </source>
</evidence>
<keyword evidence="2" id="KW-0433">Leucine-rich repeat</keyword>
<proteinExistence type="predicted"/>
<dbReference type="PANTHER" id="PTHR24113">
    <property type="entry name" value="RAN GTPASE-ACTIVATING PROTEIN 1"/>
    <property type="match status" value="1"/>
</dbReference>
<dbReference type="SMART" id="SM00367">
    <property type="entry name" value="LRR_CC"/>
    <property type="match status" value="6"/>
</dbReference>
<dbReference type="SMART" id="SM00368">
    <property type="entry name" value="LRR_RI"/>
    <property type="match status" value="8"/>
</dbReference>
<keyword evidence="1" id="KW-0343">GTPase activation</keyword>
<evidence type="ECO:0000313" key="5">
    <source>
        <dbReference type="Proteomes" id="UP001224775"/>
    </source>
</evidence>
<dbReference type="InterPro" id="IPR027038">
    <property type="entry name" value="RanGap"/>
</dbReference>
<dbReference type="GO" id="GO:0005829">
    <property type="term" value="C:cytosol"/>
    <property type="evidence" value="ECO:0007669"/>
    <property type="project" value="TreeGrafter"/>
</dbReference>
<dbReference type="PANTHER" id="PTHR24113:SF12">
    <property type="entry name" value="RAN GTPASE-ACTIVATING PROTEIN 1"/>
    <property type="match status" value="1"/>
</dbReference>
<organism evidence="4 5">
    <name type="scientific">Skeletonema marinoi</name>
    <dbReference type="NCBI Taxonomy" id="267567"/>
    <lineage>
        <taxon>Eukaryota</taxon>
        <taxon>Sar</taxon>
        <taxon>Stramenopiles</taxon>
        <taxon>Ochrophyta</taxon>
        <taxon>Bacillariophyta</taxon>
        <taxon>Coscinodiscophyceae</taxon>
        <taxon>Thalassiosirophycidae</taxon>
        <taxon>Thalassiosirales</taxon>
        <taxon>Skeletonemataceae</taxon>
        <taxon>Skeletonema</taxon>
        <taxon>Skeletonema marinoi-dohrnii complex</taxon>
    </lineage>
</organism>
<keyword evidence="3" id="KW-0677">Repeat</keyword>
<comment type="caution">
    <text evidence="4">The sequence shown here is derived from an EMBL/GenBank/DDBJ whole genome shotgun (WGS) entry which is preliminary data.</text>
</comment>
<name>A0AAD8XV45_9STRA</name>
<dbReference type="GO" id="GO:0048471">
    <property type="term" value="C:perinuclear region of cytoplasm"/>
    <property type="evidence" value="ECO:0007669"/>
    <property type="project" value="TreeGrafter"/>
</dbReference>
<dbReference type="AlphaFoldDB" id="A0AAD8XV45"/>
<dbReference type="GO" id="GO:0005096">
    <property type="term" value="F:GTPase activator activity"/>
    <property type="evidence" value="ECO:0007669"/>
    <property type="project" value="UniProtKB-KW"/>
</dbReference>
<dbReference type="InterPro" id="IPR032675">
    <property type="entry name" value="LRR_dom_sf"/>
</dbReference>
<gene>
    <name evidence="4" type="ORF">QTG54_015303</name>
</gene>
<reference evidence="4" key="1">
    <citation type="submission" date="2023-06" db="EMBL/GenBank/DDBJ databases">
        <title>Survivors Of The Sea: Transcriptome response of Skeletonema marinoi to long-term dormancy.</title>
        <authorList>
            <person name="Pinder M.I.M."/>
            <person name="Kourtchenko O."/>
            <person name="Robertson E.K."/>
            <person name="Larsson T."/>
            <person name="Maumus F."/>
            <person name="Osuna-Cruz C.M."/>
            <person name="Vancaester E."/>
            <person name="Stenow R."/>
            <person name="Vandepoele K."/>
            <person name="Ploug H."/>
            <person name="Bruchert V."/>
            <person name="Godhe A."/>
            <person name="Topel M."/>
        </authorList>
    </citation>
    <scope>NUCLEOTIDE SEQUENCE</scope>
    <source>
        <strain evidence="4">R05AC</strain>
    </source>
</reference>
<dbReference type="SUPFAM" id="SSF52047">
    <property type="entry name" value="RNI-like"/>
    <property type="match status" value="2"/>
</dbReference>
<dbReference type="Gene3D" id="3.80.10.10">
    <property type="entry name" value="Ribonuclease Inhibitor"/>
    <property type="match status" value="3"/>
</dbReference>
<dbReference type="InterPro" id="IPR006553">
    <property type="entry name" value="Leu-rich_rpt_Cys-con_subtyp"/>
</dbReference>
<evidence type="ECO:0000256" key="2">
    <source>
        <dbReference type="ARBA" id="ARBA00022614"/>
    </source>
</evidence>
<dbReference type="Pfam" id="PF13516">
    <property type="entry name" value="LRR_6"/>
    <property type="match status" value="8"/>
</dbReference>
<evidence type="ECO:0000256" key="3">
    <source>
        <dbReference type="ARBA" id="ARBA00022737"/>
    </source>
</evidence>
<dbReference type="GO" id="GO:0005634">
    <property type="term" value="C:nucleus"/>
    <property type="evidence" value="ECO:0007669"/>
    <property type="project" value="TreeGrafter"/>
</dbReference>
<sequence length="611" mass="67436">MDVQDYDYYEAHAGDVILKYVTSSQQNKNILARLRNDDPDFTYITIADESQDEGDFVVREGDDLGWLGYFVGNNEHLEGLYIDNFPDNLNIDAFLRGLGHNRSIQSVQIYTDLWESFQSLVPFLRNNTSLSHLSFGSFNIGLQCARNIASLLGQRSSLKNLSFEQANLGDEELVEVAAALRIQPQIEELNLSGNDIGRDGCVALGSILEGQRNPALSILNLRYNNIDDEGLHALVVGLINCHNLTSIRLNGNALITEAGLRSLSTLFQSDSCRLEHLDLNLASIDNDGAVALATGLVSLPTLKKLELSGTSIGDQGLQALVGSLVNCNVLEELNLSQNLFPGLGLRSLGVLVQRTMMKELCLRNNAINDEGLQCLVEGMIARCSLTHLDLSYNDSITAAGLRTLSAFFQSDNCCLRDLWLRGINFGDEGAVALANGLIGNESLIDLKFNSSDITARGWSAFSKLLCDTSCINNTYLSNHTLVAIGGYTTTGGGYGTYVTPSDIVGYLWLNKWGKRAAMSKILDSHPDIDVEPLFQWKLKCLPLVVKWLENAKPYLFRVNANVPTEEFQYRQLSAVFKFVRGSPQLAVDGYRGKKMKVIEPKSKKRKLDKTL</sequence>
<protein>
    <submittedName>
        <fullName evidence="4">Leucine-rich repeat protein</fullName>
    </submittedName>
</protein>
<dbReference type="EMBL" id="JATAAI010000042">
    <property type="protein sequence ID" value="KAK1734045.1"/>
    <property type="molecule type" value="Genomic_DNA"/>
</dbReference>
<dbReference type="GO" id="GO:0031267">
    <property type="term" value="F:small GTPase binding"/>
    <property type="evidence" value="ECO:0007669"/>
    <property type="project" value="TreeGrafter"/>
</dbReference>
<dbReference type="InterPro" id="IPR001611">
    <property type="entry name" value="Leu-rich_rpt"/>
</dbReference>
<keyword evidence="5" id="KW-1185">Reference proteome</keyword>